<dbReference type="PANTHER" id="PTHR12815:SF42">
    <property type="entry name" value="BACTERIAL SURFACE ANTIGEN (D15) DOMAIN-CONTAINING PROTEIN"/>
    <property type="match status" value="1"/>
</dbReference>
<evidence type="ECO:0000259" key="6">
    <source>
        <dbReference type="Pfam" id="PF25280"/>
    </source>
</evidence>
<protein>
    <submittedName>
        <fullName evidence="8">Protein toc75-3 chloroplastic</fullName>
    </submittedName>
</protein>
<dbReference type="InterPro" id="IPR000184">
    <property type="entry name" value="Bac_surfAg_D15"/>
</dbReference>
<dbReference type="InterPro" id="IPR057354">
    <property type="entry name" value="POTRA1_3_Toc75"/>
</dbReference>
<dbReference type="Gene3D" id="3.10.20.310">
    <property type="entry name" value="membrane protein fhac"/>
    <property type="match status" value="2"/>
</dbReference>
<evidence type="ECO:0000256" key="3">
    <source>
        <dbReference type="ARBA" id="ARBA00024013"/>
    </source>
</evidence>
<keyword evidence="9" id="KW-1185">Reference proteome</keyword>
<feature type="domain" description="Toc75-like second POTRA" evidence="6">
    <location>
        <begin position="233"/>
        <end position="346"/>
    </location>
</feature>
<evidence type="ECO:0000313" key="9">
    <source>
        <dbReference type="Proteomes" id="UP000653305"/>
    </source>
</evidence>
<dbReference type="AlphaFoldDB" id="A0A830C2S6"/>
<dbReference type="OrthoDB" id="1161695at2759"/>
<dbReference type="InterPro" id="IPR057355">
    <property type="entry name" value="POTRA2_Toc75"/>
</dbReference>
<evidence type="ECO:0000256" key="2">
    <source>
        <dbReference type="ARBA" id="ARBA00023136"/>
    </source>
</evidence>
<dbReference type="GO" id="GO:0009658">
    <property type="term" value="P:chloroplast organization"/>
    <property type="evidence" value="ECO:0007669"/>
    <property type="project" value="TreeGrafter"/>
</dbReference>
<name>A0A830C2S6_9LAMI</name>
<dbReference type="InterPro" id="IPR039910">
    <property type="entry name" value="D15-like"/>
</dbReference>
<dbReference type="GO" id="GO:0045037">
    <property type="term" value="P:protein import into chloroplast stroma"/>
    <property type="evidence" value="ECO:0007669"/>
    <property type="project" value="TreeGrafter"/>
</dbReference>
<dbReference type="EMBL" id="BMAC01000219">
    <property type="protein sequence ID" value="GFP90473.1"/>
    <property type="molecule type" value="Genomic_DNA"/>
</dbReference>
<dbReference type="Pfam" id="PF01103">
    <property type="entry name" value="Omp85"/>
    <property type="match status" value="1"/>
</dbReference>
<evidence type="ECO:0000256" key="1">
    <source>
        <dbReference type="ARBA" id="ARBA00022805"/>
    </source>
</evidence>
<feature type="region of interest" description="Disordered" evidence="4">
    <location>
        <begin position="56"/>
        <end position="81"/>
    </location>
</feature>
<dbReference type="Proteomes" id="UP000653305">
    <property type="component" value="Unassembled WGS sequence"/>
</dbReference>
<organism evidence="8 9">
    <name type="scientific">Phtheirospermum japonicum</name>
    <dbReference type="NCBI Taxonomy" id="374723"/>
    <lineage>
        <taxon>Eukaryota</taxon>
        <taxon>Viridiplantae</taxon>
        <taxon>Streptophyta</taxon>
        <taxon>Embryophyta</taxon>
        <taxon>Tracheophyta</taxon>
        <taxon>Spermatophyta</taxon>
        <taxon>Magnoliopsida</taxon>
        <taxon>eudicotyledons</taxon>
        <taxon>Gunneridae</taxon>
        <taxon>Pentapetalae</taxon>
        <taxon>asterids</taxon>
        <taxon>lamiids</taxon>
        <taxon>Lamiales</taxon>
        <taxon>Orobanchaceae</taxon>
        <taxon>Orobanchaceae incertae sedis</taxon>
        <taxon>Phtheirospermum</taxon>
    </lineage>
</organism>
<feature type="domain" description="Bacterial surface antigen (D15)" evidence="5">
    <location>
        <begin position="466"/>
        <end position="797"/>
    </location>
</feature>
<dbReference type="GO" id="GO:0009707">
    <property type="term" value="C:chloroplast outer membrane"/>
    <property type="evidence" value="ECO:0007669"/>
    <property type="project" value="UniProtKB-SubCell"/>
</dbReference>
<gene>
    <name evidence="8" type="ORF">PHJA_001191200</name>
</gene>
<comment type="caution">
    <text evidence="8">The sequence shown here is derived from an EMBL/GenBank/DDBJ whole genome shotgun (WGS) entry which is preliminary data.</text>
</comment>
<evidence type="ECO:0000313" key="8">
    <source>
        <dbReference type="EMBL" id="GFP90473.1"/>
    </source>
</evidence>
<sequence length="797" mass="88618">MSTATSTTAPLPLSSVNAPPSRELAFANNKQLSFSPPVPLLAGSLSSDHLRRHNSSAFVSTNSCRPRPQNNYSHSQNQHHNHREGNPLFIFRSPINGILKIFKKLLASSVCPPAIANEDQNSQSGWDSHGFRANMTVQLKKMSAMKKYKVSNINFLNPTTRSVVNGAHESFRDVIGLRPGGIYTKKELTQILDSLSSSMYFEKIEFDAKTNPDGTIDLNIPFKERVYPSKTLFRCLSVGMLPEEEPVAMDPNLTEKEYVEIMKMMNKRHQKRIQCARECILPEQVQDEIQLMLRQKSFVRASLLARIISHIQKWYHDNRYYGASVVSLGLLDNQGKEIIFEVNEGDITDVGIKFHDILGNTCQGNTNIKVIKRALPEELAVGRAFNQRVFEKALQSIHSLNLFSSVNIIPKQDETTGSMSAEILLQEKQGMWSDVKTDWNVVPGRLGLPTIDLLRPGATIQFGHRNIKGLNRSFEGAITLSNLFDPEDDIDFNFDYTHPYLDGIDNPRNRTFRATCFNTRKLSPVFRGATGADDIPIWVDRKGIKATITEDYTKQSKFAYGLVVEDIKTRDEEGNIAARGLRVSLDGQFRGNGPSTTLSGTGNDRLTFLQANLTRDNTRFVNGALVGARDVFQVDQGIGIGTKFAFFNRAKVSATRFIPLRKVKEGKGNAAPPVLVLHGLYGNCVGDLPNHEAFTIGGPHSVRGYNVGEIGASRSKLEVAAEVRIPVKNATVYGFAEHGNDLGSSVELAGNPTKSYMRKGHGSSYGLGIKFGQLRAEYAVDHNTRKGAFFFHFGDRF</sequence>
<dbReference type="Pfam" id="PF25280">
    <property type="entry name" value="POTRA2_Toc75"/>
    <property type="match status" value="1"/>
</dbReference>
<dbReference type="Pfam" id="PF25282">
    <property type="entry name" value="POTRA1_3_Toc75"/>
    <property type="match status" value="2"/>
</dbReference>
<evidence type="ECO:0000259" key="7">
    <source>
        <dbReference type="Pfam" id="PF25282"/>
    </source>
</evidence>
<dbReference type="PANTHER" id="PTHR12815">
    <property type="entry name" value="SORTING AND ASSEMBLY MACHINERY SAMM50 PROTEIN FAMILY MEMBER"/>
    <property type="match status" value="1"/>
</dbReference>
<feature type="domain" description="Toc75-like POTRA" evidence="7">
    <location>
        <begin position="347"/>
        <end position="427"/>
    </location>
</feature>
<reference evidence="8" key="1">
    <citation type="submission" date="2020-07" db="EMBL/GenBank/DDBJ databases">
        <title>Ethylene signaling mediates host invasion by parasitic plants.</title>
        <authorList>
            <person name="Yoshida S."/>
        </authorList>
    </citation>
    <scope>NUCLEOTIDE SEQUENCE</scope>
    <source>
        <strain evidence="8">Okayama</strain>
    </source>
</reference>
<accession>A0A830C2S6</accession>
<comment type="subcellular location">
    <subcellularLocation>
        <location evidence="3">Plastid</location>
        <location evidence="3">Chloroplast outer membrane</location>
    </subcellularLocation>
</comment>
<keyword evidence="2" id="KW-0472">Membrane</keyword>
<proteinExistence type="predicted"/>
<dbReference type="Gene3D" id="2.40.160.50">
    <property type="entry name" value="membrane protein fhac: a member of the omp85/tpsb transporter family"/>
    <property type="match status" value="1"/>
</dbReference>
<evidence type="ECO:0000256" key="4">
    <source>
        <dbReference type="SAM" id="MobiDB-lite"/>
    </source>
</evidence>
<evidence type="ECO:0000259" key="5">
    <source>
        <dbReference type="Pfam" id="PF01103"/>
    </source>
</evidence>
<feature type="domain" description="Toc75-like POTRA" evidence="7">
    <location>
        <begin position="133"/>
        <end position="224"/>
    </location>
</feature>
<keyword evidence="1" id="KW-1002">Plastid outer membrane</keyword>
<keyword evidence="1" id="KW-0934">Plastid</keyword>